<comment type="caution">
    <text evidence="7">The sequence shown here is derived from an EMBL/GenBank/DDBJ whole genome shotgun (WGS) entry which is preliminary data.</text>
</comment>
<dbReference type="Gene3D" id="1.10.287.950">
    <property type="entry name" value="Methyl-accepting chemotaxis protein"/>
    <property type="match status" value="1"/>
</dbReference>
<dbReference type="PROSITE" id="PS50885">
    <property type="entry name" value="HAMP"/>
    <property type="match status" value="1"/>
</dbReference>
<organism evidence="7">
    <name type="scientific">Fervidobacterium thailandense</name>
    <dbReference type="NCBI Taxonomy" id="1008305"/>
    <lineage>
        <taxon>Bacteria</taxon>
        <taxon>Thermotogati</taxon>
        <taxon>Thermotogota</taxon>
        <taxon>Thermotogae</taxon>
        <taxon>Thermotogales</taxon>
        <taxon>Fervidobacteriaceae</taxon>
        <taxon>Fervidobacterium</taxon>
    </lineage>
</organism>
<dbReference type="SUPFAM" id="SSF58104">
    <property type="entry name" value="Methyl-accepting chemotaxis protein (MCP) signaling domain"/>
    <property type="match status" value="1"/>
</dbReference>
<dbReference type="SUPFAM" id="SSF103190">
    <property type="entry name" value="Sensory domain-like"/>
    <property type="match status" value="1"/>
</dbReference>
<dbReference type="GO" id="GO:0004888">
    <property type="term" value="F:transmembrane signaling receptor activity"/>
    <property type="evidence" value="ECO:0007669"/>
    <property type="project" value="InterPro"/>
</dbReference>
<gene>
    <name evidence="7" type="ORF">ENT77_02680</name>
</gene>
<dbReference type="InterPro" id="IPR029151">
    <property type="entry name" value="Sensor-like_sf"/>
</dbReference>
<feature type="domain" description="HAMP" evidence="6">
    <location>
        <begin position="296"/>
        <end position="352"/>
    </location>
</feature>
<accession>A0A7C4VSZ3</accession>
<dbReference type="SMART" id="SM00304">
    <property type="entry name" value="HAMP"/>
    <property type="match status" value="1"/>
</dbReference>
<proteinExistence type="inferred from homology"/>
<dbReference type="AlphaFoldDB" id="A0A7C4VSZ3"/>
<reference evidence="7" key="1">
    <citation type="journal article" date="2020" name="mSystems">
        <title>Genome- and Community-Level Interaction Insights into Carbon Utilization and Element Cycling Functions of Hydrothermarchaeota in Hydrothermal Sediment.</title>
        <authorList>
            <person name="Zhou Z."/>
            <person name="Liu Y."/>
            <person name="Xu W."/>
            <person name="Pan J."/>
            <person name="Luo Z.H."/>
            <person name="Li M."/>
        </authorList>
    </citation>
    <scope>NUCLEOTIDE SEQUENCE [LARGE SCALE GENOMIC DNA]</scope>
    <source>
        <strain evidence="7">SpSt-609</strain>
    </source>
</reference>
<dbReference type="SMART" id="SM00283">
    <property type="entry name" value="MA"/>
    <property type="match status" value="1"/>
</dbReference>
<dbReference type="Pfam" id="PF14827">
    <property type="entry name" value="dCache_3"/>
    <property type="match status" value="1"/>
</dbReference>
<dbReference type="Gene3D" id="6.10.340.10">
    <property type="match status" value="1"/>
</dbReference>
<keyword evidence="4" id="KW-0472">Membrane</keyword>
<dbReference type="PRINTS" id="PR00260">
    <property type="entry name" value="CHEMTRNSDUCR"/>
</dbReference>
<dbReference type="CDD" id="cd11386">
    <property type="entry name" value="MCP_signal"/>
    <property type="match status" value="1"/>
</dbReference>
<dbReference type="PANTHER" id="PTHR32089">
    <property type="entry name" value="METHYL-ACCEPTING CHEMOTAXIS PROTEIN MCPB"/>
    <property type="match status" value="1"/>
</dbReference>
<dbReference type="InterPro" id="IPR004089">
    <property type="entry name" value="MCPsignal_dom"/>
</dbReference>
<dbReference type="InterPro" id="IPR029150">
    <property type="entry name" value="dCache_3"/>
</dbReference>
<sequence>MKLRTYMQFFVPGLVVLVVVVMLLTQFIFFQIQLERIKERQEKDFERFFETKIVESATTIESAILTLLSNQEVIRAFAQDDREYLVKIITNLAKELKNTVNIGQIHFHTKDGRSYLRSNDPMKFGDLLDFRKDVLNVIATKRPLKSISIGKSGFGNRVIYPVFYEGEYVGSVEMIEYFDEKFLAEIPGDNIILLLKDERGNSDRKIIKESETLEDFTRYFDIDNILAGKHGHFLRGNYVFTDFIVTDYKNEVIGVLLSRIDVSELVTDQKKSLWIQIFVTIALATMVALFNMIYSAKTSRKIGSVLNSFERIASGDFTVELSSLSSLKIRDELDEMIIGMTSMISSLKATVGGVIQASQEVRNSAAVLNASAEEFLSKTSALALLSEEVNTASQNASASVEELTSGVQEVAASAQNIAHAAQELSEKANVMTQLARQGEAAIETVTVAVSKTRERAIATGDVVRKLVENAKNIREIVDAINSIAEQTNLLALNAAIEAARAGEAGRGFAVVADEIRKLAEQSKLETSRIAQILSTVQQGSELAREATEEMISAVEKAETEAENISKSFKNILMQIENVTTMVDNLAASSQEMSAGAEEMSSALDTAARSVTSIAERLEAVSKATREQESRFLEIKEISSELLNISKMLDEIVKKFRI</sequence>
<dbReference type="GO" id="GO:0016020">
    <property type="term" value="C:membrane"/>
    <property type="evidence" value="ECO:0007669"/>
    <property type="project" value="InterPro"/>
</dbReference>
<dbReference type="PROSITE" id="PS50111">
    <property type="entry name" value="CHEMOTAXIS_TRANSDUC_2"/>
    <property type="match status" value="1"/>
</dbReference>
<dbReference type="PANTHER" id="PTHR32089:SF112">
    <property type="entry name" value="LYSOZYME-LIKE PROTEIN-RELATED"/>
    <property type="match status" value="1"/>
</dbReference>
<evidence type="ECO:0000256" key="3">
    <source>
        <dbReference type="PROSITE-ProRule" id="PRU00284"/>
    </source>
</evidence>
<dbReference type="GO" id="GO:0007165">
    <property type="term" value="P:signal transduction"/>
    <property type="evidence" value="ECO:0007669"/>
    <property type="project" value="UniProtKB-KW"/>
</dbReference>
<evidence type="ECO:0000259" key="6">
    <source>
        <dbReference type="PROSITE" id="PS50885"/>
    </source>
</evidence>
<dbReference type="InterPro" id="IPR004090">
    <property type="entry name" value="Chemotax_Me-accpt_rcpt"/>
</dbReference>
<keyword evidence="4" id="KW-0812">Transmembrane</keyword>
<evidence type="ECO:0000313" key="7">
    <source>
        <dbReference type="EMBL" id="HGU40084.1"/>
    </source>
</evidence>
<evidence type="ECO:0000259" key="5">
    <source>
        <dbReference type="PROSITE" id="PS50111"/>
    </source>
</evidence>
<name>A0A7C4VSZ3_9BACT</name>
<dbReference type="EMBL" id="DSZY01000013">
    <property type="protein sequence ID" value="HGU40084.1"/>
    <property type="molecule type" value="Genomic_DNA"/>
</dbReference>
<dbReference type="GO" id="GO:0006935">
    <property type="term" value="P:chemotaxis"/>
    <property type="evidence" value="ECO:0007669"/>
    <property type="project" value="InterPro"/>
</dbReference>
<keyword evidence="4" id="KW-1133">Transmembrane helix</keyword>
<dbReference type="Pfam" id="PF00015">
    <property type="entry name" value="MCPsignal"/>
    <property type="match status" value="1"/>
</dbReference>
<evidence type="ECO:0000256" key="4">
    <source>
        <dbReference type="SAM" id="Phobius"/>
    </source>
</evidence>
<feature type="transmembrane region" description="Helical" evidence="4">
    <location>
        <begin position="273"/>
        <end position="294"/>
    </location>
</feature>
<keyword evidence="1 3" id="KW-0807">Transducer</keyword>
<evidence type="ECO:0000256" key="1">
    <source>
        <dbReference type="ARBA" id="ARBA00023224"/>
    </source>
</evidence>
<evidence type="ECO:0000256" key="2">
    <source>
        <dbReference type="ARBA" id="ARBA00029447"/>
    </source>
</evidence>
<feature type="domain" description="Methyl-accepting transducer" evidence="5">
    <location>
        <begin position="371"/>
        <end position="607"/>
    </location>
</feature>
<comment type="similarity">
    <text evidence="2">Belongs to the methyl-accepting chemotaxis (MCP) protein family.</text>
</comment>
<feature type="transmembrane region" description="Helical" evidence="4">
    <location>
        <begin position="6"/>
        <end position="30"/>
    </location>
</feature>
<protein>
    <submittedName>
        <fullName evidence="7">Methyl-accepting chemotaxis protein</fullName>
    </submittedName>
</protein>
<dbReference type="InterPro" id="IPR003660">
    <property type="entry name" value="HAMP_dom"/>
</dbReference>